<dbReference type="AlphaFoldDB" id="Q0SIR7"/>
<proteinExistence type="predicted"/>
<accession>Q0SIR7</accession>
<dbReference type="EMBL" id="CP000431">
    <property type="protein sequence ID" value="ABG92569.1"/>
    <property type="molecule type" value="Genomic_DNA"/>
</dbReference>
<gene>
    <name evidence="1" type="ordered locus">RHA1_ro00734</name>
</gene>
<dbReference type="KEGG" id="rha:RHA1_ro00734"/>
<reference evidence="2" key="1">
    <citation type="journal article" date="2006" name="Proc. Natl. Acad. Sci. U.S.A.">
        <title>The complete genome of Rhodococcus sp. RHA1 provides insights into a catabolic powerhouse.</title>
        <authorList>
            <person name="McLeod M.P."/>
            <person name="Warren R.L."/>
            <person name="Hsiao W.W.L."/>
            <person name="Araki N."/>
            <person name="Myhre M."/>
            <person name="Fernandes C."/>
            <person name="Miyazawa D."/>
            <person name="Wong W."/>
            <person name="Lillquist A.L."/>
            <person name="Wang D."/>
            <person name="Dosanjh M."/>
            <person name="Hara H."/>
            <person name="Petrescu A."/>
            <person name="Morin R.D."/>
            <person name="Yang G."/>
            <person name="Stott J.M."/>
            <person name="Schein J.E."/>
            <person name="Shin H."/>
            <person name="Smailus D."/>
            <person name="Siddiqui A.S."/>
            <person name="Marra M.A."/>
            <person name="Jones S.J.M."/>
            <person name="Holt R."/>
            <person name="Brinkman F.S.L."/>
            <person name="Miyauchi K."/>
            <person name="Fukuda M."/>
            <person name="Davies J.E."/>
            <person name="Mohn W.W."/>
            <person name="Eltis L.D."/>
        </authorList>
    </citation>
    <scope>NUCLEOTIDE SEQUENCE [LARGE SCALE GENOMIC DNA]</scope>
    <source>
        <strain evidence="2">RHA1</strain>
    </source>
</reference>
<dbReference type="Proteomes" id="UP000008710">
    <property type="component" value="Chromosome"/>
</dbReference>
<protein>
    <submittedName>
        <fullName evidence="1">Uncharacterized protein</fullName>
    </submittedName>
</protein>
<evidence type="ECO:0000313" key="2">
    <source>
        <dbReference type="Proteomes" id="UP000008710"/>
    </source>
</evidence>
<organism evidence="1 2">
    <name type="scientific">Rhodococcus jostii (strain RHA1)</name>
    <dbReference type="NCBI Taxonomy" id="101510"/>
    <lineage>
        <taxon>Bacteria</taxon>
        <taxon>Bacillati</taxon>
        <taxon>Actinomycetota</taxon>
        <taxon>Actinomycetes</taxon>
        <taxon>Mycobacteriales</taxon>
        <taxon>Nocardiaceae</taxon>
        <taxon>Rhodococcus</taxon>
    </lineage>
</organism>
<evidence type="ECO:0000313" key="1">
    <source>
        <dbReference type="EMBL" id="ABG92569.1"/>
    </source>
</evidence>
<name>Q0SIR7_RHOJR</name>
<dbReference type="HOGENOM" id="CLU_2587391_0_0_11"/>
<sequence>MRQRTMAIPDQRHHNERSRPMISFMISSDPAQILVTRASIPRLTRSWSSNRGHFRCRLPFGVERAQVLAKYTELNDAYDP</sequence>